<dbReference type="AlphaFoldDB" id="A0A2P6RN40"/>
<protein>
    <submittedName>
        <fullName evidence="1">Uncharacterized protein</fullName>
    </submittedName>
</protein>
<organism evidence="1 2">
    <name type="scientific">Rosa chinensis</name>
    <name type="common">China rose</name>
    <dbReference type="NCBI Taxonomy" id="74649"/>
    <lineage>
        <taxon>Eukaryota</taxon>
        <taxon>Viridiplantae</taxon>
        <taxon>Streptophyta</taxon>
        <taxon>Embryophyta</taxon>
        <taxon>Tracheophyta</taxon>
        <taxon>Spermatophyta</taxon>
        <taxon>Magnoliopsida</taxon>
        <taxon>eudicotyledons</taxon>
        <taxon>Gunneridae</taxon>
        <taxon>Pentapetalae</taxon>
        <taxon>rosids</taxon>
        <taxon>fabids</taxon>
        <taxon>Rosales</taxon>
        <taxon>Rosaceae</taxon>
        <taxon>Rosoideae</taxon>
        <taxon>Rosoideae incertae sedis</taxon>
        <taxon>Rosa</taxon>
    </lineage>
</organism>
<evidence type="ECO:0000313" key="1">
    <source>
        <dbReference type="EMBL" id="PRQ47840.1"/>
    </source>
</evidence>
<accession>A0A2P6RN40</accession>
<name>A0A2P6RN40_ROSCH</name>
<sequence length="50" mass="6070">MPNQMPTMKTITMKKVKMKEKNKSYHCFREVCFFSMKLFFSRLLFLVPFG</sequence>
<proteinExistence type="predicted"/>
<dbReference type="Proteomes" id="UP000238479">
    <property type="component" value="Chromosome 2"/>
</dbReference>
<comment type="caution">
    <text evidence="1">The sequence shown here is derived from an EMBL/GenBank/DDBJ whole genome shotgun (WGS) entry which is preliminary data.</text>
</comment>
<gene>
    <name evidence="1" type="ORF">RchiOBHm_Chr2g0104131</name>
</gene>
<keyword evidence="2" id="KW-1185">Reference proteome</keyword>
<reference evidence="1 2" key="1">
    <citation type="journal article" date="2018" name="Nat. Genet.">
        <title>The Rosa genome provides new insights in the design of modern roses.</title>
        <authorList>
            <person name="Bendahmane M."/>
        </authorList>
    </citation>
    <scope>NUCLEOTIDE SEQUENCE [LARGE SCALE GENOMIC DNA]</scope>
    <source>
        <strain evidence="2">cv. Old Blush</strain>
    </source>
</reference>
<dbReference type="EMBL" id="PDCK01000040">
    <property type="protein sequence ID" value="PRQ47840.1"/>
    <property type="molecule type" value="Genomic_DNA"/>
</dbReference>
<evidence type="ECO:0000313" key="2">
    <source>
        <dbReference type="Proteomes" id="UP000238479"/>
    </source>
</evidence>
<dbReference type="Gramene" id="PRQ47840">
    <property type="protein sequence ID" value="PRQ47840"/>
    <property type="gene ID" value="RchiOBHm_Chr2g0104131"/>
</dbReference>